<keyword evidence="4" id="KW-0547">Nucleotide-binding</keyword>
<proteinExistence type="inferred from homology"/>
<evidence type="ECO:0000256" key="3">
    <source>
        <dbReference type="ARBA" id="ARBA00022598"/>
    </source>
</evidence>
<dbReference type="InterPro" id="IPR025110">
    <property type="entry name" value="AMP-bd_C"/>
</dbReference>
<evidence type="ECO:0000256" key="4">
    <source>
        <dbReference type="ARBA" id="ARBA00022741"/>
    </source>
</evidence>
<comment type="similarity">
    <text evidence="1">Belongs to the ATP-dependent AMP-binding enzyme family.</text>
</comment>
<evidence type="ECO:0000259" key="7">
    <source>
        <dbReference type="Pfam" id="PF00501"/>
    </source>
</evidence>
<gene>
    <name evidence="10" type="ORF">RGD00_11795</name>
</gene>
<accession>A0ABU1F8U3</accession>
<keyword evidence="6" id="KW-0007">Acetylation</keyword>
<dbReference type="InterPro" id="IPR045851">
    <property type="entry name" value="AMP-bd_C_sf"/>
</dbReference>
<dbReference type="SUPFAM" id="SSF56801">
    <property type="entry name" value="Acetyl-CoA synthetase-like"/>
    <property type="match status" value="1"/>
</dbReference>
<organism evidence="10 11">
    <name type="scientific">Ruixingdingia sedimenti</name>
    <dbReference type="NCBI Taxonomy" id="3073604"/>
    <lineage>
        <taxon>Bacteria</taxon>
        <taxon>Pseudomonadati</taxon>
        <taxon>Pseudomonadota</taxon>
        <taxon>Alphaproteobacteria</taxon>
        <taxon>Rhodobacterales</taxon>
        <taxon>Paracoccaceae</taxon>
        <taxon>Ruixingdingia</taxon>
    </lineage>
</organism>
<dbReference type="InterPro" id="IPR020845">
    <property type="entry name" value="AMP-binding_CS"/>
</dbReference>
<comment type="caution">
    <text evidence="10">The sequence shown here is derived from an EMBL/GenBank/DDBJ whole genome shotgun (WGS) entry which is preliminary data.</text>
</comment>
<evidence type="ECO:0000259" key="9">
    <source>
        <dbReference type="Pfam" id="PF16177"/>
    </source>
</evidence>
<name>A0ABU1F8U3_9RHOB</name>
<keyword evidence="11" id="KW-1185">Reference proteome</keyword>
<evidence type="ECO:0000259" key="8">
    <source>
        <dbReference type="Pfam" id="PF13193"/>
    </source>
</evidence>
<protein>
    <recommendedName>
        <fullName evidence="2">acetate--CoA ligase</fullName>
        <ecNumber evidence="2">6.2.1.1</ecNumber>
    </recommendedName>
</protein>
<feature type="domain" description="AMP-dependent synthetase/ligase" evidence="7">
    <location>
        <begin position="91"/>
        <end position="468"/>
    </location>
</feature>
<dbReference type="EC" id="6.2.1.1" evidence="2"/>
<dbReference type="Pfam" id="PF00501">
    <property type="entry name" value="AMP-binding"/>
    <property type="match status" value="1"/>
</dbReference>
<feature type="domain" description="AMP-binding enzyme C-terminal" evidence="8">
    <location>
        <begin position="527"/>
        <end position="606"/>
    </location>
</feature>
<evidence type="ECO:0000313" key="11">
    <source>
        <dbReference type="Proteomes" id="UP001247754"/>
    </source>
</evidence>
<evidence type="ECO:0000256" key="6">
    <source>
        <dbReference type="ARBA" id="ARBA00022990"/>
    </source>
</evidence>
<evidence type="ECO:0000256" key="2">
    <source>
        <dbReference type="ARBA" id="ARBA00013275"/>
    </source>
</evidence>
<dbReference type="PANTHER" id="PTHR24095">
    <property type="entry name" value="ACETYL-COENZYME A SYNTHETASE"/>
    <property type="match status" value="1"/>
</dbReference>
<dbReference type="Pfam" id="PF16177">
    <property type="entry name" value="ACAS_N"/>
    <property type="match status" value="1"/>
</dbReference>
<keyword evidence="3" id="KW-0436">Ligase</keyword>
<dbReference type="InterPro" id="IPR042099">
    <property type="entry name" value="ANL_N_sf"/>
</dbReference>
<dbReference type="RefSeq" id="WP_310457529.1">
    <property type="nucleotide sequence ID" value="NZ_JAVKPH010000012.1"/>
</dbReference>
<dbReference type="PANTHER" id="PTHR24095:SF14">
    <property type="entry name" value="ACETYL-COENZYME A SYNTHETASE 1"/>
    <property type="match status" value="1"/>
</dbReference>
<evidence type="ECO:0000313" key="10">
    <source>
        <dbReference type="EMBL" id="MDR5653291.1"/>
    </source>
</evidence>
<dbReference type="Pfam" id="PF13193">
    <property type="entry name" value="AMP-binding_C"/>
    <property type="match status" value="1"/>
</dbReference>
<dbReference type="Gene3D" id="3.40.50.12780">
    <property type="entry name" value="N-terminal domain of ligase-like"/>
    <property type="match status" value="1"/>
</dbReference>
<dbReference type="Gene3D" id="3.30.300.30">
    <property type="match status" value="1"/>
</dbReference>
<reference evidence="10 11" key="1">
    <citation type="submission" date="2023-09" db="EMBL/GenBank/DDBJ databases">
        <title>Xinfangfangia sedmenti sp. nov., isolated the sedment.</title>
        <authorList>
            <person name="Xu L."/>
        </authorList>
    </citation>
    <scope>NUCLEOTIDE SEQUENCE [LARGE SCALE GENOMIC DNA]</scope>
    <source>
        <strain evidence="10 11">LG-4</strain>
    </source>
</reference>
<feature type="domain" description="Acetyl-coenzyme A synthetase N-terminal" evidence="9">
    <location>
        <begin position="31"/>
        <end position="84"/>
    </location>
</feature>
<sequence length="642" mass="68970">MNASQSWIPQQRHFEKAHVLRLAERLGVADYDALLALSVEKPDVYWRAAIDFLGIRWNRAPDDYVDLSRGREFPRWFPGGRLNWVDTVLAHAETAPDRIAVIDEAEDGSVRRLTFAELAVMIRRFAAGLRAEGIGRGDRVGLLCDNGIEATVSLLALAHMGAIVVPLFSGFGAEAVVSRLEPSAARAVIATTGFFRRGKYVDMQPVIQTARGQLPSVQKVIWKCAPGVAAPQGDLDWTAVAATADDNRPAEVMDPMDPFMVIYTSGTTGKPKGPVHTHGGFPLRIAHDSAVHFNVGPGDVFCWPADMGWIAGTLVLATALLRGATLVLYSGAPDFPDWSRMGKLIADHRITHYGSAPTLIRGLAANEALALRHDRSGLQLLITAGEVIDAEHFLWFQNVFAANGSPLINYTGGTEVSGALLSSVQVKPIAPGGFNTASPGIDVTVTDATGRPVMGEVGELVIRGPFVGMTASFWQDDARYLDSYWTTIPGLWVHGDLAVKTPDGGFVMMGRSDDTLKVAGKRLGPAEVEEVVLEMSEISEAAAVGISDAVKGQKLIVFVLPMPGFAGDRDDLAKRAADAVGDRLGKPFKPAKVHVVTQLPKTRSGKIMRRLIRQAYGGEKLGDLSSLDNPAALDEIAALGTH</sequence>
<dbReference type="PROSITE" id="PS00455">
    <property type="entry name" value="AMP_BINDING"/>
    <property type="match status" value="1"/>
</dbReference>
<keyword evidence="5" id="KW-0067">ATP-binding</keyword>
<dbReference type="Proteomes" id="UP001247754">
    <property type="component" value="Unassembled WGS sequence"/>
</dbReference>
<dbReference type="EMBL" id="JAVKPH010000012">
    <property type="protein sequence ID" value="MDR5653291.1"/>
    <property type="molecule type" value="Genomic_DNA"/>
</dbReference>
<dbReference type="InterPro" id="IPR000873">
    <property type="entry name" value="AMP-dep_synth/lig_dom"/>
</dbReference>
<dbReference type="InterPro" id="IPR032387">
    <property type="entry name" value="ACAS_N"/>
</dbReference>
<evidence type="ECO:0000256" key="5">
    <source>
        <dbReference type="ARBA" id="ARBA00022840"/>
    </source>
</evidence>
<evidence type="ECO:0000256" key="1">
    <source>
        <dbReference type="ARBA" id="ARBA00006432"/>
    </source>
</evidence>